<evidence type="ECO:0000256" key="4">
    <source>
        <dbReference type="ARBA" id="ARBA00023015"/>
    </source>
</evidence>
<dbReference type="GO" id="GO:0045944">
    <property type="term" value="P:positive regulation of transcription by RNA polymerase II"/>
    <property type="evidence" value="ECO:0007669"/>
    <property type="project" value="TreeGrafter"/>
</dbReference>
<keyword evidence="7" id="KW-0675">Receptor</keyword>
<evidence type="ECO:0000259" key="10">
    <source>
        <dbReference type="PROSITE" id="PS51030"/>
    </source>
</evidence>
<dbReference type="OrthoDB" id="6352325at2759"/>
<dbReference type="STRING" id="282301.A0A267H3U8"/>
<keyword evidence="6" id="KW-0804">Transcription</keyword>
<comment type="caution">
    <text evidence="12">The sequence shown here is derived from an EMBL/GenBank/DDBJ whole genome shotgun (WGS) entry which is preliminary data.</text>
</comment>
<dbReference type="Proteomes" id="UP000215902">
    <property type="component" value="Unassembled WGS sequence"/>
</dbReference>
<keyword evidence="1" id="KW-0479">Metal-binding</keyword>
<sequence>ARSHEYQRISARISAAMMMLNRSSPANSESAAEAPTASAPAVLSLSKSEPRDSDNDENIDVGAAAAAPFIGELADQTAVPSTTENPQSMHAAVSATDSVGGCSGVRRKDVKVCRVCGDKALGFNFDAISCESCKAFFRRNALKQDVPACMFTQNCSVTVATRRFCTHCRLQKCIQVGMRPELVNADEVRGKKLRREAPPQLQQQQQQQHPQQQQPQQQPLQLPQQQPSLHIPATEEPLTSPMPTPAAAAPGPAAAAAVQQQMVLNPALHAAGGCRSLTHEQWLAVSDLHQAYELSFSDTSEDATPAGCRNLNTLVNSSCFIVKKLILFAKKLPDFIGLGQACQIALLKGAVIGTLFLRSAVHYDRERDVWVTPKGDVPTAILKDIPGFAELHDDHLKFCRLFKDLLRDPFLVPLVQVLALFTPDRPNVTDRSAVADVQDRYICLLKHYLEGHCGFTEARRLLPRILSAMEELHDLAGGHGRLLLHVNPAEVDPLLLEVFDIAKAATAASGSAPSSTSTATAAAPPMVGGVPMCVYQHRPAV</sequence>
<name>A0A267H3U8_9PLAT</name>
<dbReference type="PROSITE" id="PS51030">
    <property type="entry name" value="NUCLEAR_REC_DBD_2"/>
    <property type="match status" value="1"/>
</dbReference>
<evidence type="ECO:0000256" key="3">
    <source>
        <dbReference type="ARBA" id="ARBA00022833"/>
    </source>
</evidence>
<protein>
    <recommendedName>
        <fullName evidence="14">Nuclear receptor domain-containing protein</fullName>
    </recommendedName>
</protein>
<dbReference type="PANTHER" id="PTHR24082">
    <property type="entry name" value="NUCLEAR HORMONE RECEPTOR"/>
    <property type="match status" value="1"/>
</dbReference>
<dbReference type="AlphaFoldDB" id="A0A267H3U8"/>
<feature type="domain" description="NR LBD" evidence="11">
    <location>
        <begin position="280"/>
        <end position="505"/>
    </location>
</feature>
<dbReference type="PANTHER" id="PTHR24082:SF283">
    <property type="entry name" value="NUCLEAR HORMONE RECEPTOR HR96"/>
    <property type="match status" value="1"/>
</dbReference>
<evidence type="ECO:0000256" key="7">
    <source>
        <dbReference type="ARBA" id="ARBA00023170"/>
    </source>
</evidence>
<reference evidence="12 13" key="1">
    <citation type="submission" date="2017-06" db="EMBL/GenBank/DDBJ databases">
        <title>A platform for efficient transgenesis in Macrostomum lignano, a flatworm model organism for stem cell research.</title>
        <authorList>
            <person name="Berezikov E."/>
        </authorList>
    </citation>
    <scope>NUCLEOTIDE SEQUENCE [LARGE SCALE GENOMIC DNA]</scope>
    <source>
        <strain evidence="12">DV1</strain>
        <tissue evidence="12">Whole organism</tissue>
    </source>
</reference>
<dbReference type="SMART" id="SM00399">
    <property type="entry name" value="ZnF_C4"/>
    <property type="match status" value="1"/>
</dbReference>
<accession>A0A267H3U8</accession>
<dbReference type="EMBL" id="NIVC01000037">
    <property type="protein sequence ID" value="PAA92936.1"/>
    <property type="molecule type" value="Genomic_DNA"/>
</dbReference>
<evidence type="ECO:0000256" key="1">
    <source>
        <dbReference type="ARBA" id="ARBA00022723"/>
    </source>
</evidence>
<evidence type="ECO:0008006" key="14">
    <source>
        <dbReference type="Google" id="ProtNLM"/>
    </source>
</evidence>
<evidence type="ECO:0000256" key="2">
    <source>
        <dbReference type="ARBA" id="ARBA00022771"/>
    </source>
</evidence>
<evidence type="ECO:0000313" key="13">
    <source>
        <dbReference type="Proteomes" id="UP000215902"/>
    </source>
</evidence>
<dbReference type="PRINTS" id="PR00047">
    <property type="entry name" value="STROIDFINGER"/>
</dbReference>
<feature type="domain" description="Nuclear receptor" evidence="10">
    <location>
        <begin position="110"/>
        <end position="185"/>
    </location>
</feature>
<dbReference type="InterPro" id="IPR050234">
    <property type="entry name" value="Nuclear_hormone_rcpt_NR1"/>
</dbReference>
<keyword evidence="13" id="KW-1185">Reference proteome</keyword>
<dbReference type="GO" id="GO:0000978">
    <property type="term" value="F:RNA polymerase II cis-regulatory region sequence-specific DNA binding"/>
    <property type="evidence" value="ECO:0007669"/>
    <property type="project" value="TreeGrafter"/>
</dbReference>
<dbReference type="GO" id="GO:0030154">
    <property type="term" value="P:cell differentiation"/>
    <property type="evidence" value="ECO:0007669"/>
    <property type="project" value="TreeGrafter"/>
</dbReference>
<dbReference type="PROSITE" id="PS51843">
    <property type="entry name" value="NR_LBD"/>
    <property type="match status" value="1"/>
</dbReference>
<evidence type="ECO:0000256" key="8">
    <source>
        <dbReference type="ARBA" id="ARBA00023242"/>
    </source>
</evidence>
<dbReference type="SUPFAM" id="SSF57716">
    <property type="entry name" value="Glucocorticoid receptor-like (DNA-binding domain)"/>
    <property type="match status" value="1"/>
</dbReference>
<dbReference type="GO" id="GO:0004879">
    <property type="term" value="F:nuclear receptor activity"/>
    <property type="evidence" value="ECO:0007669"/>
    <property type="project" value="TreeGrafter"/>
</dbReference>
<keyword evidence="3" id="KW-0862">Zinc</keyword>
<dbReference type="SMART" id="SM00430">
    <property type="entry name" value="HOLI"/>
    <property type="match status" value="1"/>
</dbReference>
<dbReference type="SUPFAM" id="SSF48508">
    <property type="entry name" value="Nuclear receptor ligand-binding domain"/>
    <property type="match status" value="1"/>
</dbReference>
<feature type="compositionally biased region" description="Low complexity" evidence="9">
    <location>
        <begin position="24"/>
        <end position="41"/>
    </location>
</feature>
<keyword evidence="4" id="KW-0805">Transcription regulation</keyword>
<evidence type="ECO:0000256" key="6">
    <source>
        <dbReference type="ARBA" id="ARBA00023163"/>
    </source>
</evidence>
<dbReference type="GO" id="GO:0000122">
    <property type="term" value="P:negative regulation of transcription by RNA polymerase II"/>
    <property type="evidence" value="ECO:0007669"/>
    <property type="project" value="TreeGrafter"/>
</dbReference>
<dbReference type="GO" id="GO:0008270">
    <property type="term" value="F:zinc ion binding"/>
    <property type="evidence" value="ECO:0007669"/>
    <property type="project" value="UniProtKB-KW"/>
</dbReference>
<proteinExistence type="predicted"/>
<keyword evidence="2" id="KW-0863">Zinc-finger</keyword>
<feature type="region of interest" description="Disordered" evidence="9">
    <location>
        <begin position="24"/>
        <end position="58"/>
    </location>
</feature>
<keyword evidence="5" id="KW-0238">DNA-binding</keyword>
<evidence type="ECO:0000259" key="11">
    <source>
        <dbReference type="PROSITE" id="PS51843"/>
    </source>
</evidence>
<evidence type="ECO:0000313" key="12">
    <source>
        <dbReference type="EMBL" id="PAA92936.1"/>
    </source>
</evidence>
<gene>
    <name evidence="12" type="ORF">BOX15_Mlig028782g3</name>
</gene>
<feature type="non-terminal residue" evidence="12">
    <location>
        <position position="1"/>
    </location>
</feature>
<organism evidence="12 13">
    <name type="scientific">Macrostomum lignano</name>
    <dbReference type="NCBI Taxonomy" id="282301"/>
    <lineage>
        <taxon>Eukaryota</taxon>
        <taxon>Metazoa</taxon>
        <taxon>Spiralia</taxon>
        <taxon>Lophotrochozoa</taxon>
        <taxon>Platyhelminthes</taxon>
        <taxon>Rhabditophora</taxon>
        <taxon>Macrostomorpha</taxon>
        <taxon>Macrostomida</taxon>
        <taxon>Macrostomidae</taxon>
        <taxon>Macrostomum</taxon>
    </lineage>
</organism>
<evidence type="ECO:0000256" key="9">
    <source>
        <dbReference type="SAM" id="MobiDB-lite"/>
    </source>
</evidence>
<feature type="region of interest" description="Disordered" evidence="9">
    <location>
        <begin position="196"/>
        <end position="253"/>
    </location>
</feature>
<feature type="compositionally biased region" description="Low complexity" evidence="9">
    <location>
        <begin position="198"/>
        <end position="227"/>
    </location>
</feature>
<dbReference type="Gene3D" id="3.30.50.10">
    <property type="entry name" value="Erythroid Transcription Factor GATA-1, subunit A"/>
    <property type="match status" value="1"/>
</dbReference>
<dbReference type="InterPro" id="IPR001628">
    <property type="entry name" value="Znf_hrmn_rcpt"/>
</dbReference>
<keyword evidence="8" id="KW-0539">Nucleus</keyword>
<dbReference type="InterPro" id="IPR035500">
    <property type="entry name" value="NHR-like_dom_sf"/>
</dbReference>
<dbReference type="PROSITE" id="PS00031">
    <property type="entry name" value="NUCLEAR_REC_DBD_1"/>
    <property type="match status" value="1"/>
</dbReference>
<dbReference type="InterPro" id="IPR000536">
    <property type="entry name" value="Nucl_hrmn_rcpt_lig-bd"/>
</dbReference>
<dbReference type="Gene3D" id="1.10.565.10">
    <property type="entry name" value="Retinoid X Receptor"/>
    <property type="match status" value="1"/>
</dbReference>
<dbReference type="Pfam" id="PF00105">
    <property type="entry name" value="zf-C4"/>
    <property type="match status" value="1"/>
</dbReference>
<evidence type="ECO:0000256" key="5">
    <source>
        <dbReference type="ARBA" id="ARBA00023125"/>
    </source>
</evidence>
<dbReference type="InterPro" id="IPR013088">
    <property type="entry name" value="Znf_NHR/GATA"/>
</dbReference>